<keyword evidence="6 12" id="KW-0648">Protein biosynthesis</keyword>
<dbReference type="InterPro" id="IPR005148">
    <property type="entry name" value="Arg-tRNA-synth_N"/>
</dbReference>
<evidence type="ECO:0000256" key="8">
    <source>
        <dbReference type="ARBA" id="ARBA00023146"/>
    </source>
</evidence>
<evidence type="ECO:0000256" key="10">
    <source>
        <dbReference type="ARBA" id="ARBA00049339"/>
    </source>
</evidence>
<evidence type="ECO:0000256" key="2">
    <source>
        <dbReference type="ARBA" id="ARBA00012837"/>
    </source>
</evidence>
<keyword evidence="7" id="KW-0007">Acetylation</keyword>
<dbReference type="SUPFAM" id="SSF47323">
    <property type="entry name" value="Anticodon-binding domain of a subclass of class I aminoacyl-tRNA synthetases"/>
    <property type="match status" value="1"/>
</dbReference>
<dbReference type="PRINTS" id="PR01038">
    <property type="entry name" value="TRNASYNTHARG"/>
</dbReference>
<organism evidence="15 16">
    <name type="scientific">Populus alba x Populus x berolinensis</name>
    <dbReference type="NCBI Taxonomy" id="444605"/>
    <lineage>
        <taxon>Eukaryota</taxon>
        <taxon>Viridiplantae</taxon>
        <taxon>Streptophyta</taxon>
        <taxon>Embryophyta</taxon>
        <taxon>Tracheophyta</taxon>
        <taxon>Spermatophyta</taxon>
        <taxon>Magnoliopsida</taxon>
        <taxon>eudicotyledons</taxon>
        <taxon>Gunneridae</taxon>
        <taxon>Pentapetalae</taxon>
        <taxon>rosids</taxon>
        <taxon>fabids</taxon>
        <taxon>Malpighiales</taxon>
        <taxon>Salicaceae</taxon>
        <taxon>Saliceae</taxon>
        <taxon>Populus</taxon>
    </lineage>
</organism>
<dbReference type="CDD" id="cd00671">
    <property type="entry name" value="ArgRS_core"/>
    <property type="match status" value="1"/>
</dbReference>
<evidence type="ECO:0000256" key="7">
    <source>
        <dbReference type="ARBA" id="ARBA00022990"/>
    </source>
</evidence>
<evidence type="ECO:0000256" key="3">
    <source>
        <dbReference type="ARBA" id="ARBA00022598"/>
    </source>
</evidence>
<feature type="domain" description="DALR anticodon binding" evidence="13">
    <location>
        <begin position="475"/>
        <end position="581"/>
    </location>
</feature>
<evidence type="ECO:0000256" key="4">
    <source>
        <dbReference type="ARBA" id="ARBA00022741"/>
    </source>
</evidence>
<dbReference type="Gene3D" id="3.40.50.620">
    <property type="entry name" value="HUPs"/>
    <property type="match status" value="1"/>
</dbReference>
<keyword evidence="4 12" id="KW-0547">Nucleotide-binding</keyword>
<dbReference type="InterPro" id="IPR035684">
    <property type="entry name" value="ArgRS_core"/>
</dbReference>
<dbReference type="FunFam" id="3.30.1360.70:FF:000002">
    <property type="entry name" value="arginine--tRNA ligase, cytoplasmic"/>
    <property type="match status" value="1"/>
</dbReference>
<dbReference type="AlphaFoldDB" id="A0AAD6RGC3"/>
<proteinExistence type="inferred from homology"/>
<reference evidence="15" key="1">
    <citation type="journal article" date="2023" name="Mol. Ecol. Resour.">
        <title>Chromosome-level genome assembly of a triploid poplar Populus alba 'Berolinensis'.</title>
        <authorList>
            <person name="Chen S."/>
            <person name="Yu Y."/>
            <person name="Wang X."/>
            <person name="Wang S."/>
            <person name="Zhang T."/>
            <person name="Zhou Y."/>
            <person name="He R."/>
            <person name="Meng N."/>
            <person name="Wang Y."/>
            <person name="Liu W."/>
            <person name="Liu Z."/>
            <person name="Liu J."/>
            <person name="Guo Q."/>
            <person name="Huang H."/>
            <person name="Sederoff R.R."/>
            <person name="Wang G."/>
            <person name="Qu G."/>
            <person name="Chen S."/>
        </authorList>
    </citation>
    <scope>NUCLEOTIDE SEQUENCE</scope>
    <source>
        <strain evidence="15">SC-2020</strain>
    </source>
</reference>
<dbReference type="Gene3D" id="1.10.730.10">
    <property type="entry name" value="Isoleucyl-tRNA Synthetase, Domain 1"/>
    <property type="match status" value="1"/>
</dbReference>
<dbReference type="FunFam" id="1.10.730.10:FF:000017">
    <property type="entry name" value="Arginine--tRNA ligase, chloroplastic/mitochondrial"/>
    <property type="match status" value="1"/>
</dbReference>
<dbReference type="GO" id="GO:0004814">
    <property type="term" value="F:arginine-tRNA ligase activity"/>
    <property type="evidence" value="ECO:0007669"/>
    <property type="project" value="UniProtKB-EC"/>
</dbReference>
<dbReference type="GO" id="GO:0048608">
    <property type="term" value="P:reproductive structure development"/>
    <property type="evidence" value="ECO:0007669"/>
    <property type="project" value="UniProtKB-ARBA"/>
</dbReference>
<dbReference type="Pfam" id="PF03485">
    <property type="entry name" value="Arg_tRNA_synt_N"/>
    <property type="match status" value="1"/>
</dbReference>
<dbReference type="PANTHER" id="PTHR11956">
    <property type="entry name" value="ARGINYL-TRNA SYNTHETASE"/>
    <property type="match status" value="1"/>
</dbReference>
<evidence type="ECO:0000313" key="16">
    <source>
        <dbReference type="Proteomes" id="UP001164929"/>
    </source>
</evidence>
<dbReference type="InterPro" id="IPR008909">
    <property type="entry name" value="DALR_anticod-bd"/>
</dbReference>
<keyword evidence="16" id="KW-1185">Reference proteome</keyword>
<protein>
    <recommendedName>
        <fullName evidence="2">arginine--tRNA ligase</fullName>
        <ecNumber evidence="2">6.1.1.19</ecNumber>
    </recommendedName>
    <alternativeName>
        <fullName evidence="9">Arginyl-tRNA synthetase</fullName>
    </alternativeName>
</protein>
<dbReference type="SUPFAM" id="SSF52374">
    <property type="entry name" value="Nucleotidylyl transferase"/>
    <property type="match status" value="1"/>
</dbReference>
<evidence type="ECO:0000313" key="15">
    <source>
        <dbReference type="EMBL" id="KAJ7008222.1"/>
    </source>
</evidence>
<dbReference type="EMBL" id="JAQIZT010000002">
    <property type="protein sequence ID" value="KAJ7008222.1"/>
    <property type="molecule type" value="Genomic_DNA"/>
</dbReference>
<dbReference type="InterPro" id="IPR001278">
    <property type="entry name" value="Arg-tRNA-ligase"/>
</dbReference>
<evidence type="ECO:0000259" key="14">
    <source>
        <dbReference type="SMART" id="SM01016"/>
    </source>
</evidence>
<dbReference type="Pfam" id="PF00750">
    <property type="entry name" value="tRNA-synt_1d"/>
    <property type="match status" value="1"/>
</dbReference>
<dbReference type="GO" id="GO:0006420">
    <property type="term" value="P:arginyl-tRNA aminoacylation"/>
    <property type="evidence" value="ECO:0007669"/>
    <property type="project" value="InterPro"/>
</dbReference>
<dbReference type="GO" id="GO:0005524">
    <property type="term" value="F:ATP binding"/>
    <property type="evidence" value="ECO:0007669"/>
    <property type="project" value="UniProtKB-KW"/>
</dbReference>
<comment type="function">
    <text evidence="11">Forms part of a macromolecular complex that catalyzes the attachment of specific amino acids to cognate tRNAs during protein synthesis.</text>
</comment>
<evidence type="ECO:0000256" key="11">
    <source>
        <dbReference type="ARBA" id="ARBA00055485"/>
    </source>
</evidence>
<keyword evidence="5 12" id="KW-0067">ATP-binding</keyword>
<dbReference type="GO" id="GO:0009791">
    <property type="term" value="P:post-embryonic development"/>
    <property type="evidence" value="ECO:0007669"/>
    <property type="project" value="UniProtKB-ARBA"/>
</dbReference>
<dbReference type="SMART" id="SM01016">
    <property type="entry name" value="Arg_tRNA_synt_N"/>
    <property type="match status" value="1"/>
</dbReference>
<dbReference type="SUPFAM" id="SSF55190">
    <property type="entry name" value="Arginyl-tRNA synthetase (ArgRS), N-terminal 'additional' domain"/>
    <property type="match status" value="1"/>
</dbReference>
<dbReference type="Gene3D" id="3.30.1360.70">
    <property type="entry name" value="Arginyl tRNA synthetase N-terminal domain"/>
    <property type="match status" value="1"/>
</dbReference>
<comment type="caution">
    <text evidence="15">The sequence shown here is derived from an EMBL/GenBank/DDBJ whole genome shotgun (WGS) entry which is preliminary data.</text>
</comment>
<comment type="catalytic activity">
    <reaction evidence="10">
        <text>tRNA(Arg) + L-arginine + ATP = L-arginyl-tRNA(Arg) + AMP + diphosphate</text>
        <dbReference type="Rhea" id="RHEA:20301"/>
        <dbReference type="Rhea" id="RHEA-COMP:9658"/>
        <dbReference type="Rhea" id="RHEA-COMP:9673"/>
        <dbReference type="ChEBI" id="CHEBI:30616"/>
        <dbReference type="ChEBI" id="CHEBI:32682"/>
        <dbReference type="ChEBI" id="CHEBI:33019"/>
        <dbReference type="ChEBI" id="CHEBI:78442"/>
        <dbReference type="ChEBI" id="CHEBI:78513"/>
        <dbReference type="ChEBI" id="CHEBI:456215"/>
        <dbReference type="EC" id="6.1.1.19"/>
    </reaction>
</comment>
<dbReference type="InterPro" id="IPR014729">
    <property type="entry name" value="Rossmann-like_a/b/a_fold"/>
</dbReference>
<evidence type="ECO:0000256" key="5">
    <source>
        <dbReference type="ARBA" id="ARBA00022840"/>
    </source>
</evidence>
<comment type="similarity">
    <text evidence="1 12">Belongs to the class-I aminoacyl-tRNA synthetase family.</text>
</comment>
<dbReference type="InterPro" id="IPR009080">
    <property type="entry name" value="tRNAsynth_Ia_anticodon-bd"/>
</dbReference>
<dbReference type="PROSITE" id="PS00178">
    <property type="entry name" value="AA_TRNA_LIGASE_I"/>
    <property type="match status" value="1"/>
</dbReference>
<keyword evidence="3 12" id="KW-0436">Ligase</keyword>
<feature type="domain" description="Arginyl tRNA synthetase N-terminal" evidence="14">
    <location>
        <begin position="13"/>
        <end position="102"/>
    </location>
</feature>
<sequence>MAAEQENAGNLKRKLAKLFQLSLEATVPGEPDIEPLVAACTGKFGDYQCNNAMGLWSKIKGRPGIEFRGPPAVGQAIMKNLPQSEMIESCSVAGPGFVNVVLSKNWMAQNIQKMLVDGIETWAPKLSIKRAVVDFSSPNIAKEMHVGHLRSTIIGDTLASMLEFSNVEVLRRNHVGDWGTQFGMLIEFLFEKFPNFEDVNETAIGDLQAFYKESKQRFDVDAEFKDRAQKAVVRLQSGEQMYRKAWTQICDISRREFDQVYQRLGVHLEEKGESFYNPYIPGVIEALTNQGLVEESKGARVIFIEGINIPLIVVKSDGGYNYASTDMTALWYRLNEEKAEWIIYVTDVGQQQHFDMVFKAAKRAGWLPADDRQYPKTNHVGFGLVLGEDGKRFRTRSTEVVRLADLLDEAKTRSKAALIERGKAAEWTEEELEQTAEAVGYGAVKYADLKNNRLTNYTFDFDQMLNDKGNTAVYLLYAHARICSIIRKSGKDTGELKKTGKIVLDHADERVLGLHLLQFAEVVEEACTNLLPNVLCEYLYNLSENYTRFYSNCQVVGSAEETSRLLLCEATAVVMRKCFFLLVRETLQGETLKSYVCTVAVLGVDEAFHILDQETVQKLIDAFEIVGETEAAAAAAEPDAAAELDAAAEGGDIGDEGAGAAADEGYSWSFFYRVLTKPFHFPRLSLYLSTLTPTVT</sequence>
<dbReference type="Proteomes" id="UP001164929">
    <property type="component" value="Chromosome 2"/>
</dbReference>
<dbReference type="HAMAP" id="MF_00123">
    <property type="entry name" value="Arg_tRNA_synth"/>
    <property type="match status" value="1"/>
</dbReference>
<evidence type="ECO:0000259" key="13">
    <source>
        <dbReference type="SMART" id="SM00836"/>
    </source>
</evidence>
<dbReference type="InterPro" id="IPR036695">
    <property type="entry name" value="Arg-tRNA-synth_N_sf"/>
</dbReference>
<dbReference type="GO" id="GO:0005737">
    <property type="term" value="C:cytoplasm"/>
    <property type="evidence" value="ECO:0007669"/>
    <property type="project" value="InterPro"/>
</dbReference>
<dbReference type="NCBIfam" id="TIGR00456">
    <property type="entry name" value="argS"/>
    <property type="match status" value="1"/>
</dbReference>
<evidence type="ECO:0000256" key="12">
    <source>
        <dbReference type="RuleBase" id="RU363038"/>
    </source>
</evidence>
<dbReference type="FunFam" id="3.40.50.620:FF:000096">
    <property type="entry name" value="Arginine--tRNA ligase chloroplastic/mitochondrial"/>
    <property type="match status" value="1"/>
</dbReference>
<dbReference type="PANTHER" id="PTHR11956:SF5">
    <property type="entry name" value="ARGININE--TRNA LIGASE, CYTOPLASMIC"/>
    <property type="match status" value="1"/>
</dbReference>
<evidence type="ECO:0000256" key="6">
    <source>
        <dbReference type="ARBA" id="ARBA00022917"/>
    </source>
</evidence>
<dbReference type="Pfam" id="PF05746">
    <property type="entry name" value="DALR_1"/>
    <property type="match status" value="1"/>
</dbReference>
<evidence type="ECO:0000256" key="1">
    <source>
        <dbReference type="ARBA" id="ARBA00005594"/>
    </source>
</evidence>
<dbReference type="EC" id="6.1.1.19" evidence="2"/>
<dbReference type="InterPro" id="IPR001412">
    <property type="entry name" value="aa-tRNA-synth_I_CS"/>
</dbReference>
<gene>
    <name evidence="15" type="ORF">NC653_007038</name>
</gene>
<name>A0AAD6RGC3_9ROSI</name>
<dbReference type="SMART" id="SM00836">
    <property type="entry name" value="DALR_1"/>
    <property type="match status" value="1"/>
</dbReference>
<accession>A0AAD6RGC3</accession>
<evidence type="ECO:0000256" key="9">
    <source>
        <dbReference type="ARBA" id="ARBA00033033"/>
    </source>
</evidence>
<keyword evidence="8 12" id="KW-0030">Aminoacyl-tRNA synthetase</keyword>